<dbReference type="InterPro" id="IPR038296">
    <property type="entry name" value="ParD_sf"/>
</dbReference>
<proteinExistence type="predicted"/>
<dbReference type="EMBL" id="LO017727">
    <property type="protein sequence ID" value="CRH05998.1"/>
    <property type="molecule type" value="Genomic_DNA"/>
</dbReference>
<name>A0A1S7LHI8_MAGMO</name>
<dbReference type="Gene3D" id="6.10.10.120">
    <property type="entry name" value="Antitoxin ParD1-like"/>
    <property type="match status" value="1"/>
</dbReference>
<accession>A0A1S7LHI8</accession>
<sequence>MSTITISLPPALKKFVKECVANGRYADSDAVINHAVAILKRAEERYQTYLDQMDATLIGSRKKMAQADHEIVAQGLMILDKLDKEIKPRRVEVTLDGNIITFAERYGKSQNRTLSEQINHWCHIALITQAHPRVPFDLICEAYGMSLDPCSSEEE</sequence>
<organism evidence="1">
    <name type="scientific">Magnetococcus massalia (strain MO-1)</name>
    <dbReference type="NCBI Taxonomy" id="451514"/>
    <lineage>
        <taxon>Bacteria</taxon>
        <taxon>Pseudomonadati</taxon>
        <taxon>Pseudomonadota</taxon>
        <taxon>Magnetococcia</taxon>
        <taxon>Magnetococcales</taxon>
        <taxon>Magnetococcaceae</taxon>
        <taxon>Magnetococcus</taxon>
    </lineage>
</organism>
<dbReference type="AlphaFoldDB" id="A0A1S7LHI8"/>
<protein>
    <submittedName>
        <fullName evidence="1">Uncharacterized protein</fullName>
    </submittedName>
</protein>
<evidence type="ECO:0000313" key="1">
    <source>
        <dbReference type="EMBL" id="CRH05998.1"/>
    </source>
</evidence>
<gene>
    <name evidence="1" type="ORF">MAGMO_1822</name>
</gene>
<reference evidence="1" key="1">
    <citation type="submission" date="2015-04" db="EMBL/GenBank/DDBJ databases">
        <authorList>
            <person name="Syromyatnikov M.Y."/>
            <person name="Popov V.N."/>
        </authorList>
    </citation>
    <scope>NUCLEOTIDE SEQUENCE</scope>
    <source>
        <strain evidence="1">MO-1</strain>
    </source>
</reference>